<keyword evidence="4" id="KW-0067">ATP-binding</keyword>
<dbReference type="PANTHER" id="PTHR24346:SF103">
    <property type="entry name" value="NON-SPECIFIC SERINE_THREONINE PROTEIN KINASE"/>
    <property type="match status" value="1"/>
</dbReference>
<evidence type="ECO:0000313" key="8">
    <source>
        <dbReference type="EnsemblPlants" id="TraesCS3D02G491800.2"/>
    </source>
</evidence>
<evidence type="ECO:0000256" key="4">
    <source>
        <dbReference type="ARBA" id="ARBA00022840"/>
    </source>
</evidence>
<keyword evidence="3" id="KW-0547">Nucleotide-binding</keyword>
<feature type="domain" description="Protein kinase" evidence="6">
    <location>
        <begin position="17"/>
        <end position="260"/>
    </location>
</feature>
<evidence type="ECO:0000259" key="7">
    <source>
        <dbReference type="PROSITE" id="PS50030"/>
    </source>
</evidence>
<comment type="function">
    <text evidence="5">CIPK serine-threonine protein kinases interact with CBL proteins. Binding of a CBL protein to the regulatory NAF domain of CIPK protein lead to the activation of the kinase in a calcium-dependent manner.</text>
</comment>
<dbReference type="PROSITE" id="PS50030">
    <property type="entry name" value="UBA"/>
    <property type="match status" value="1"/>
</dbReference>
<evidence type="ECO:0000256" key="2">
    <source>
        <dbReference type="ARBA" id="ARBA00006234"/>
    </source>
</evidence>
<sequence>MGGNTRGGGHYEALKSYNLGKTLRAGTFGKVMIADHKLTGHKVAIKILNRRKMKTTEMEEKANREIKILRLFIDFIHPHIIRIYEVIETPTDIFVVMEYCQNGDLVDYIVEKRRLQEDEARRIFQQVISGELYAGPEVDVWSCGVILYALLCGAVPFDDDNIPKLFNKIKGGFYILPNHLYDLAMDLIPRMLIVDPMKRITIREIRDHPWFQNRLPLYLAVPPPNTAQQAKMEIDEDTLQDVANLGYDKDHVCESLCNRL</sequence>
<accession>A0A3B6H2T9</accession>
<reference evidence="8" key="1">
    <citation type="submission" date="2018-08" db="EMBL/GenBank/DDBJ databases">
        <authorList>
            <person name="Rossello M."/>
        </authorList>
    </citation>
    <scope>NUCLEOTIDE SEQUENCE [LARGE SCALE GENOMIC DNA]</scope>
    <source>
        <strain evidence="8">cv. Chinese Spring</strain>
    </source>
</reference>
<dbReference type="EnsemblPlants" id="TraesCS3D02G491800.2">
    <property type="protein sequence ID" value="TraesCS3D02G491800.2"/>
    <property type="gene ID" value="TraesCS3D02G491800"/>
</dbReference>
<evidence type="ECO:0000256" key="1">
    <source>
        <dbReference type="ARBA" id="ARBA00001936"/>
    </source>
</evidence>
<dbReference type="PANTHER" id="PTHR24346">
    <property type="entry name" value="MAP/MICROTUBULE AFFINITY-REGULATING KINASE"/>
    <property type="match status" value="1"/>
</dbReference>
<keyword evidence="9" id="KW-1185">Reference proteome</keyword>
<evidence type="ECO:0008006" key="10">
    <source>
        <dbReference type="Google" id="ProtNLM"/>
    </source>
</evidence>
<evidence type="ECO:0000313" key="9">
    <source>
        <dbReference type="Proteomes" id="UP000019116"/>
    </source>
</evidence>
<dbReference type="FunFam" id="1.10.510.10:FF:000571">
    <property type="entry name" value="Maternal embryonic leucine zipper kinase"/>
    <property type="match status" value="1"/>
</dbReference>
<dbReference type="InterPro" id="IPR000719">
    <property type="entry name" value="Prot_kinase_dom"/>
</dbReference>
<comment type="similarity">
    <text evidence="2">Belongs to the protein kinase superfamily. CAMK Ser/Thr protein kinase family. SNF1 subfamily.</text>
</comment>
<reference evidence="8" key="2">
    <citation type="submission" date="2018-10" db="UniProtKB">
        <authorList>
            <consortium name="EnsemblPlants"/>
        </authorList>
    </citation>
    <scope>IDENTIFICATION</scope>
</reference>
<organism evidence="8">
    <name type="scientific">Triticum aestivum</name>
    <name type="common">Wheat</name>
    <dbReference type="NCBI Taxonomy" id="4565"/>
    <lineage>
        <taxon>Eukaryota</taxon>
        <taxon>Viridiplantae</taxon>
        <taxon>Streptophyta</taxon>
        <taxon>Embryophyta</taxon>
        <taxon>Tracheophyta</taxon>
        <taxon>Spermatophyta</taxon>
        <taxon>Magnoliopsida</taxon>
        <taxon>Liliopsida</taxon>
        <taxon>Poales</taxon>
        <taxon>Poaceae</taxon>
        <taxon>BOP clade</taxon>
        <taxon>Pooideae</taxon>
        <taxon>Triticodae</taxon>
        <taxon>Triticeae</taxon>
        <taxon>Triticinae</taxon>
        <taxon>Triticum</taxon>
    </lineage>
</organism>
<dbReference type="OrthoDB" id="739961at2759"/>
<dbReference type="SMR" id="A0A3B6H2T9"/>
<evidence type="ECO:0000259" key="6">
    <source>
        <dbReference type="PROSITE" id="PS50011"/>
    </source>
</evidence>
<proteinExistence type="inferred from homology"/>
<dbReference type="Proteomes" id="UP000019116">
    <property type="component" value="Chromosome 3D"/>
</dbReference>
<evidence type="ECO:0000256" key="5">
    <source>
        <dbReference type="ARBA" id="ARBA00058225"/>
    </source>
</evidence>
<dbReference type="Pfam" id="PF00069">
    <property type="entry name" value="Pkinase"/>
    <property type="match status" value="1"/>
</dbReference>
<name>A0A3B6H2T9_WHEAT</name>
<dbReference type="Gramene" id="TraesRN3D0101138200.2">
    <property type="protein sequence ID" value="TraesRN3D0101138200.2"/>
    <property type="gene ID" value="TraesRN3D0101138200"/>
</dbReference>
<evidence type="ECO:0000256" key="3">
    <source>
        <dbReference type="ARBA" id="ARBA00022741"/>
    </source>
</evidence>
<dbReference type="Gramene" id="TraesCS3D02G491800.2">
    <property type="protein sequence ID" value="TraesCS3D02G491800.2"/>
    <property type="gene ID" value="TraesCS3D02G491800"/>
</dbReference>
<dbReference type="PROSITE" id="PS50011">
    <property type="entry name" value="PROTEIN_KINASE_DOM"/>
    <property type="match status" value="1"/>
</dbReference>
<dbReference type="SUPFAM" id="SSF56112">
    <property type="entry name" value="Protein kinase-like (PK-like)"/>
    <property type="match status" value="1"/>
</dbReference>
<dbReference type="FunFam" id="3.30.200.20:FF:000042">
    <property type="entry name" value="Aurora kinase A"/>
    <property type="match status" value="1"/>
</dbReference>
<dbReference type="InterPro" id="IPR015940">
    <property type="entry name" value="UBA"/>
</dbReference>
<protein>
    <recommendedName>
        <fullName evidence="10">Protein kinase domain-containing protein</fullName>
    </recommendedName>
</protein>
<dbReference type="GO" id="GO:0004672">
    <property type="term" value="F:protein kinase activity"/>
    <property type="evidence" value="ECO:0007669"/>
    <property type="project" value="InterPro"/>
</dbReference>
<dbReference type="Gene3D" id="1.10.510.10">
    <property type="entry name" value="Transferase(Phosphotransferase) domain 1"/>
    <property type="match status" value="2"/>
</dbReference>
<dbReference type="InterPro" id="IPR011009">
    <property type="entry name" value="Kinase-like_dom_sf"/>
</dbReference>
<feature type="domain" description="UBA" evidence="7">
    <location>
        <begin position="233"/>
        <end position="260"/>
    </location>
</feature>
<dbReference type="OMA" id="EHESTGH"/>
<comment type="cofactor">
    <cofactor evidence="1">
        <name>Mn(2+)</name>
        <dbReference type="ChEBI" id="CHEBI:29035"/>
    </cofactor>
</comment>
<dbReference type="GO" id="GO:0005524">
    <property type="term" value="F:ATP binding"/>
    <property type="evidence" value="ECO:0007669"/>
    <property type="project" value="UniProtKB-KW"/>
</dbReference>
<dbReference type="Gramene" id="TraesCS3D03G1087800.2">
    <property type="protein sequence ID" value="TraesCS3D03G1087800.2.CDS"/>
    <property type="gene ID" value="TraesCS3D03G1087800"/>
</dbReference>
<dbReference type="AlphaFoldDB" id="A0A3B6H2T9"/>